<keyword evidence="3" id="KW-1185">Reference proteome</keyword>
<dbReference type="OrthoDB" id="1188001at2"/>
<accession>A0A7K1GPU4</accession>
<organism evidence="2 3">
    <name type="scientific">Myroides pelagicus</name>
    <dbReference type="NCBI Taxonomy" id="270914"/>
    <lineage>
        <taxon>Bacteria</taxon>
        <taxon>Pseudomonadati</taxon>
        <taxon>Bacteroidota</taxon>
        <taxon>Flavobacteriia</taxon>
        <taxon>Flavobacteriales</taxon>
        <taxon>Flavobacteriaceae</taxon>
        <taxon>Myroides</taxon>
    </lineage>
</organism>
<dbReference type="RefSeq" id="WP_155036894.1">
    <property type="nucleotide sequence ID" value="NZ_JBHTIG010000013.1"/>
</dbReference>
<dbReference type="Pfam" id="PF13350">
    <property type="entry name" value="Y_phosphatase3"/>
    <property type="match status" value="1"/>
</dbReference>
<dbReference type="InterPro" id="IPR026893">
    <property type="entry name" value="Tyr/Ser_Pase_IphP-type"/>
</dbReference>
<comment type="caution">
    <text evidence="2">The sequence shown here is derived from an EMBL/GenBank/DDBJ whole genome shotgun (WGS) entry which is preliminary data.</text>
</comment>
<dbReference type="SUPFAM" id="SSF52799">
    <property type="entry name" value="(Phosphotyrosine protein) phosphatases II"/>
    <property type="match status" value="1"/>
</dbReference>
<keyword evidence="1" id="KW-0732">Signal</keyword>
<evidence type="ECO:0000256" key="1">
    <source>
        <dbReference type="SAM" id="SignalP"/>
    </source>
</evidence>
<evidence type="ECO:0000313" key="3">
    <source>
        <dbReference type="Proteomes" id="UP000488936"/>
    </source>
</evidence>
<feature type="signal peptide" evidence="1">
    <location>
        <begin position="1"/>
        <end position="20"/>
    </location>
</feature>
<dbReference type="Proteomes" id="UP000488936">
    <property type="component" value="Unassembled WGS sequence"/>
</dbReference>
<sequence length="103" mass="11313">MKKALLTFGLLTLQVVNLFAQDMQLPLLIPMEGAVNFRDVGGYDTSTGKKVLTGRIFRSAEISTLAANDLKLLHDLHITSVIDFRGTAEAEKAPDKLPENAWT</sequence>
<proteinExistence type="predicted"/>
<name>A0A7K1GPU4_9FLAO</name>
<evidence type="ECO:0008006" key="4">
    <source>
        <dbReference type="Google" id="ProtNLM"/>
    </source>
</evidence>
<gene>
    <name evidence="2" type="ORF">GJV77_13665</name>
</gene>
<dbReference type="AlphaFoldDB" id="A0A7K1GPU4"/>
<feature type="chain" id="PRO_5029889009" description="Protein-tyrosine-phosphatase" evidence="1">
    <location>
        <begin position="21"/>
        <end position="103"/>
    </location>
</feature>
<dbReference type="EMBL" id="WMJY01000049">
    <property type="protein sequence ID" value="MTH30925.1"/>
    <property type="molecule type" value="Genomic_DNA"/>
</dbReference>
<protein>
    <recommendedName>
        <fullName evidence="4">Protein-tyrosine-phosphatase</fullName>
    </recommendedName>
</protein>
<reference evidence="2 3" key="1">
    <citation type="journal article" date="2006" name="Int. J. Syst. Evol. Microbiol.">
        <title>Myroides pelagicus sp. nov., isolated from seawater in Thailand.</title>
        <authorList>
            <person name="Yoon J."/>
            <person name="Maneerat S."/>
            <person name="Kawai F."/>
            <person name="Yokota A."/>
        </authorList>
    </citation>
    <scope>NUCLEOTIDE SEQUENCE [LARGE SCALE GENOMIC DNA]</scope>
    <source>
        <strain evidence="2 3">SM1T</strain>
    </source>
</reference>
<dbReference type="InterPro" id="IPR029021">
    <property type="entry name" value="Prot-tyrosine_phosphatase-like"/>
</dbReference>
<evidence type="ECO:0000313" key="2">
    <source>
        <dbReference type="EMBL" id="MTH30925.1"/>
    </source>
</evidence>
<dbReference type="GO" id="GO:0004721">
    <property type="term" value="F:phosphoprotein phosphatase activity"/>
    <property type="evidence" value="ECO:0007669"/>
    <property type="project" value="InterPro"/>
</dbReference>
<dbReference type="Gene3D" id="3.90.190.10">
    <property type="entry name" value="Protein tyrosine phosphatase superfamily"/>
    <property type="match status" value="1"/>
</dbReference>